<accession>A0A9X2RB51</accession>
<reference evidence="1" key="1">
    <citation type="submission" date="2022-06" db="EMBL/GenBank/DDBJ databases">
        <title>Gracilimonas sp. CAU 1638 isolated from sea sediment.</title>
        <authorList>
            <person name="Kim W."/>
        </authorList>
    </citation>
    <scope>NUCLEOTIDE SEQUENCE</scope>
    <source>
        <strain evidence="1">CAU 1638</strain>
    </source>
</reference>
<evidence type="ECO:0000313" key="1">
    <source>
        <dbReference type="EMBL" id="MCP9290140.1"/>
    </source>
</evidence>
<protein>
    <submittedName>
        <fullName evidence="1">Uncharacterized protein</fullName>
    </submittedName>
</protein>
<dbReference type="InterPro" id="IPR036388">
    <property type="entry name" value="WH-like_DNA-bd_sf"/>
</dbReference>
<dbReference type="RefSeq" id="WP_255131944.1">
    <property type="nucleotide sequence ID" value="NZ_JANDBC010000001.1"/>
</dbReference>
<organism evidence="1 2">
    <name type="scientific">Gracilimonas sediminicola</name>
    <dbReference type="NCBI Taxonomy" id="2952158"/>
    <lineage>
        <taxon>Bacteria</taxon>
        <taxon>Pseudomonadati</taxon>
        <taxon>Balneolota</taxon>
        <taxon>Balneolia</taxon>
        <taxon>Balneolales</taxon>
        <taxon>Balneolaceae</taxon>
        <taxon>Gracilimonas</taxon>
    </lineage>
</organism>
<dbReference type="InterPro" id="IPR036390">
    <property type="entry name" value="WH_DNA-bd_sf"/>
</dbReference>
<proteinExistence type="predicted"/>
<dbReference type="AlphaFoldDB" id="A0A9X2RB51"/>
<dbReference type="Gene3D" id="1.10.10.10">
    <property type="entry name" value="Winged helix-like DNA-binding domain superfamily/Winged helix DNA-binding domain"/>
    <property type="match status" value="1"/>
</dbReference>
<dbReference type="EMBL" id="JANDBC010000001">
    <property type="protein sequence ID" value="MCP9290140.1"/>
    <property type="molecule type" value="Genomic_DNA"/>
</dbReference>
<dbReference type="Proteomes" id="UP001139125">
    <property type="component" value="Unassembled WGS sequence"/>
</dbReference>
<dbReference type="SUPFAM" id="SSF46785">
    <property type="entry name" value="Winged helix' DNA-binding domain"/>
    <property type="match status" value="1"/>
</dbReference>
<sequence>MYMLIGGDFNSRAKQLLLQLGELCEKDTDKKIPVEELAEELEVDRAELKNLLEYLENKELINIASIGGPFLYGHVKITEKGVLKALKLK</sequence>
<name>A0A9X2RB51_9BACT</name>
<comment type="caution">
    <text evidence="1">The sequence shown here is derived from an EMBL/GenBank/DDBJ whole genome shotgun (WGS) entry which is preliminary data.</text>
</comment>
<gene>
    <name evidence="1" type="ORF">NM125_00940</name>
</gene>
<evidence type="ECO:0000313" key="2">
    <source>
        <dbReference type="Proteomes" id="UP001139125"/>
    </source>
</evidence>
<keyword evidence="2" id="KW-1185">Reference proteome</keyword>